<name>A0AA86ZT33_9LACO</name>
<reference evidence="1 2" key="1">
    <citation type="submission" date="2010-06" db="EMBL/GenBank/DDBJ databases">
        <authorList>
            <person name="Muzny D."/>
            <person name="Qin X."/>
            <person name="Buhay C."/>
            <person name="Dugan-Rocha S."/>
            <person name="Ding Y."/>
            <person name="Chen G."/>
            <person name="Hawes A."/>
            <person name="Holder M."/>
            <person name="Jhangiani S."/>
            <person name="Johnson A."/>
            <person name="Khan Z."/>
            <person name="Li Z."/>
            <person name="Liu W."/>
            <person name="Liu X."/>
            <person name="Perez L."/>
            <person name="Shen H."/>
            <person name="Wang Q."/>
            <person name="Watt J."/>
            <person name="Xi L."/>
            <person name="Xin Y."/>
            <person name="Zhou J."/>
            <person name="Deng J."/>
            <person name="Jiang H."/>
            <person name="Liu Y."/>
            <person name="Qu J."/>
            <person name="Song X.-Z."/>
            <person name="Zhang L."/>
            <person name="Villasana D."/>
            <person name="Johnson A."/>
            <person name="Liu J."/>
            <person name="Liyanage D."/>
            <person name="Lorensuhewa L."/>
            <person name="Robinson T."/>
            <person name="Song A."/>
            <person name="Song B.-B."/>
            <person name="Dinh H."/>
            <person name="Thornton R."/>
            <person name="Coyle M."/>
            <person name="Francisco L."/>
            <person name="Jackson L."/>
            <person name="Javaid M."/>
            <person name="Korchina V."/>
            <person name="Kovar C."/>
            <person name="Mata R."/>
            <person name="Mathew T."/>
            <person name="Ngo R."/>
            <person name="Nguyen L."/>
            <person name="Nguyen N."/>
            <person name="Okwuonu G."/>
            <person name="Ongeri F."/>
            <person name="Pham C."/>
            <person name="Simmons D."/>
            <person name="Wilczek-Boney K."/>
            <person name="Hale W."/>
            <person name="Jakkamsetti A."/>
            <person name="Pham P."/>
            <person name="Ruth R."/>
            <person name="San Lucas F."/>
            <person name="Warren J."/>
            <person name="Zhang J."/>
            <person name="Zhao Z."/>
            <person name="Zhou C."/>
            <person name="Zhu D."/>
            <person name="Lee S."/>
            <person name="Bess C."/>
            <person name="Blankenburg K."/>
            <person name="Forbes L."/>
            <person name="Fu Q."/>
            <person name="Gubbala S."/>
            <person name="Hirani K."/>
            <person name="Jayaseelan J.C."/>
            <person name="Lara F."/>
            <person name="Munidasa M."/>
            <person name="Palculict T."/>
            <person name="Patil S."/>
            <person name="Pu L.-L."/>
            <person name="Saada N."/>
            <person name="Tang L."/>
            <person name="Weissenberger G."/>
            <person name="Zhu Y."/>
            <person name="Hemphill L."/>
            <person name="Shang Y."/>
            <person name="Youmans B."/>
            <person name="Ayvaz T."/>
            <person name="Ross M."/>
            <person name="Santibanez J."/>
            <person name="Aqrawi P."/>
            <person name="Gross S."/>
            <person name="Joshi V."/>
            <person name="Fowler G."/>
            <person name="Nazareth L."/>
            <person name="Reid J."/>
            <person name="Worley K."/>
            <person name="Petrosino J."/>
            <person name="Highlander S."/>
            <person name="Gibbs R."/>
        </authorList>
    </citation>
    <scope>NUCLEOTIDE SEQUENCE [LARGE SCALE GENOMIC DNA]</scope>
    <source>
        <strain evidence="1 2">JV-V03</strain>
    </source>
</reference>
<organism evidence="1 2">
    <name type="scientific">Lactobacillus paragasseri JV-V03</name>
    <dbReference type="NCBI Taxonomy" id="525326"/>
    <lineage>
        <taxon>Bacteria</taxon>
        <taxon>Bacillati</taxon>
        <taxon>Bacillota</taxon>
        <taxon>Bacilli</taxon>
        <taxon>Lactobacillales</taxon>
        <taxon>Lactobacillaceae</taxon>
        <taxon>Lactobacillus</taxon>
    </lineage>
</organism>
<dbReference type="Proteomes" id="UP000003672">
    <property type="component" value="Unassembled WGS sequence"/>
</dbReference>
<accession>A0AA86ZT33</accession>
<protein>
    <submittedName>
        <fullName evidence="1">Uncharacterized protein</fullName>
    </submittedName>
</protein>
<dbReference type="AlphaFoldDB" id="A0AA86ZT33"/>
<comment type="caution">
    <text evidence="1">The sequence shown here is derived from an EMBL/GenBank/DDBJ whole genome shotgun (WGS) entry which is preliminary data.</text>
</comment>
<proteinExistence type="predicted"/>
<dbReference type="EMBL" id="ACGO02000001">
    <property type="protein sequence ID" value="EFJ70072.1"/>
    <property type="molecule type" value="Genomic_DNA"/>
</dbReference>
<sequence>MRIYMFRNNTKDNLNEITEATKNFLADNFTVYYLEPVSKDKMMTAKKFQKCVDYYLNYKKVDKSPMAFCSRSQSDEERKIALRNYWLRYFDFLLDNPTTVQSINQKIQEDKPIKVGENLGFIRMFFITMMMKTINEQ</sequence>
<evidence type="ECO:0000313" key="1">
    <source>
        <dbReference type="EMBL" id="EFJ70072.1"/>
    </source>
</evidence>
<gene>
    <name evidence="1" type="ORF">HMPREF0514_10516</name>
</gene>
<evidence type="ECO:0000313" key="2">
    <source>
        <dbReference type="Proteomes" id="UP000003672"/>
    </source>
</evidence>